<dbReference type="InterPro" id="IPR051205">
    <property type="entry name" value="UbiH/COQ6_monooxygenase"/>
</dbReference>
<dbReference type="PROSITE" id="PS01304">
    <property type="entry name" value="UBIH"/>
    <property type="match status" value="1"/>
</dbReference>
<protein>
    <submittedName>
        <fullName evidence="9">Ubiquinone biosynthesis UbiH/UbiF/VisC/COQ6 family hydroxylase</fullName>
    </submittedName>
</protein>
<dbReference type="Proteomes" id="UP000293433">
    <property type="component" value="Unassembled WGS sequence"/>
</dbReference>
<dbReference type="SUPFAM" id="SSF51905">
    <property type="entry name" value="FAD/NAD(P)-binding domain"/>
    <property type="match status" value="1"/>
</dbReference>
<proteinExistence type="inferred from homology"/>
<dbReference type="Gene3D" id="3.50.50.60">
    <property type="entry name" value="FAD/NAD(P)-binding domain"/>
    <property type="match status" value="2"/>
</dbReference>
<dbReference type="PANTHER" id="PTHR43876">
    <property type="entry name" value="UBIQUINONE BIOSYNTHESIS MONOOXYGENASE COQ6, MITOCHONDRIAL"/>
    <property type="match status" value="1"/>
</dbReference>
<keyword evidence="9" id="KW-0830">Ubiquinone</keyword>
<evidence type="ECO:0000256" key="5">
    <source>
        <dbReference type="ARBA" id="ARBA00022827"/>
    </source>
</evidence>
<comment type="cofactor">
    <cofactor evidence="1">
        <name>FAD</name>
        <dbReference type="ChEBI" id="CHEBI:57692"/>
    </cofactor>
</comment>
<evidence type="ECO:0000256" key="7">
    <source>
        <dbReference type="ARBA" id="ARBA00023033"/>
    </source>
</evidence>
<dbReference type="RefSeq" id="WP_130481764.1">
    <property type="nucleotide sequence ID" value="NZ_SGWV01000009.1"/>
</dbReference>
<dbReference type="InterPro" id="IPR010971">
    <property type="entry name" value="UbiH/COQ6"/>
</dbReference>
<dbReference type="Pfam" id="PF01494">
    <property type="entry name" value="FAD_binding_3"/>
    <property type="match status" value="1"/>
</dbReference>
<dbReference type="InterPro" id="IPR002938">
    <property type="entry name" value="FAD-bd"/>
</dbReference>
<dbReference type="InterPro" id="IPR018168">
    <property type="entry name" value="Ubi_Hdrlase_CS"/>
</dbReference>
<reference evidence="9 10" key="1">
    <citation type="submission" date="2019-02" db="EMBL/GenBank/DDBJ databases">
        <title>Genomic Encyclopedia of Type Strains, Phase IV (KMG-IV): sequencing the most valuable type-strain genomes for metagenomic binning, comparative biology and taxonomic classification.</title>
        <authorList>
            <person name="Goeker M."/>
        </authorList>
    </citation>
    <scope>NUCLEOTIDE SEQUENCE [LARGE SCALE GENOMIC DNA]</scope>
    <source>
        <strain evidence="9 10">DSM 10617</strain>
    </source>
</reference>
<dbReference type="AlphaFoldDB" id="A0A4Q7LK36"/>
<evidence type="ECO:0000256" key="4">
    <source>
        <dbReference type="ARBA" id="ARBA00022630"/>
    </source>
</evidence>
<organism evidence="9 10">
    <name type="scientific">Sphaerotilus mobilis</name>
    <dbReference type="NCBI Taxonomy" id="47994"/>
    <lineage>
        <taxon>Bacteria</taxon>
        <taxon>Pseudomonadati</taxon>
        <taxon>Pseudomonadota</taxon>
        <taxon>Betaproteobacteria</taxon>
        <taxon>Burkholderiales</taxon>
        <taxon>Sphaerotilaceae</taxon>
        <taxon>Sphaerotilus</taxon>
    </lineage>
</organism>
<dbReference type="GO" id="GO:0071949">
    <property type="term" value="F:FAD binding"/>
    <property type="evidence" value="ECO:0007669"/>
    <property type="project" value="InterPro"/>
</dbReference>
<comment type="caution">
    <text evidence="9">The sequence shown here is derived from an EMBL/GenBank/DDBJ whole genome shotgun (WGS) entry which is preliminary data.</text>
</comment>
<evidence type="ECO:0000256" key="6">
    <source>
        <dbReference type="ARBA" id="ARBA00023002"/>
    </source>
</evidence>
<name>A0A4Q7LK36_9BURK</name>
<feature type="domain" description="FAD-binding" evidence="8">
    <location>
        <begin position="10"/>
        <end position="351"/>
    </location>
</feature>
<keyword evidence="10" id="KW-1185">Reference proteome</keyword>
<comment type="similarity">
    <text evidence="3">Belongs to the UbiH/COQ6 family.</text>
</comment>
<dbReference type="PANTHER" id="PTHR43876:SF7">
    <property type="entry name" value="UBIQUINONE BIOSYNTHESIS MONOOXYGENASE COQ6, MITOCHONDRIAL"/>
    <property type="match status" value="1"/>
</dbReference>
<evidence type="ECO:0000313" key="9">
    <source>
        <dbReference type="EMBL" id="RZS54403.1"/>
    </source>
</evidence>
<dbReference type="GO" id="GO:0006744">
    <property type="term" value="P:ubiquinone biosynthetic process"/>
    <property type="evidence" value="ECO:0007669"/>
    <property type="project" value="UniProtKB-UniPathway"/>
</dbReference>
<dbReference type="GO" id="GO:0016705">
    <property type="term" value="F:oxidoreductase activity, acting on paired donors, with incorporation or reduction of molecular oxygen"/>
    <property type="evidence" value="ECO:0007669"/>
    <property type="project" value="InterPro"/>
</dbReference>
<keyword evidence="6" id="KW-0560">Oxidoreductase</keyword>
<evidence type="ECO:0000259" key="8">
    <source>
        <dbReference type="Pfam" id="PF01494"/>
    </source>
</evidence>
<keyword evidence="4" id="KW-0285">Flavoprotein</keyword>
<comment type="pathway">
    <text evidence="2">Cofactor biosynthesis; ubiquinone biosynthesis.</text>
</comment>
<keyword evidence="7" id="KW-0503">Monooxygenase</keyword>
<dbReference type="UniPathway" id="UPA00232"/>
<dbReference type="OrthoDB" id="9769565at2"/>
<dbReference type="InterPro" id="IPR036188">
    <property type="entry name" value="FAD/NAD-bd_sf"/>
</dbReference>
<dbReference type="NCBIfam" id="TIGR01988">
    <property type="entry name" value="Ubi-OHases"/>
    <property type="match status" value="1"/>
</dbReference>
<accession>A0A4Q7LK36</accession>
<evidence type="ECO:0000256" key="2">
    <source>
        <dbReference type="ARBA" id="ARBA00004749"/>
    </source>
</evidence>
<dbReference type="GO" id="GO:0004497">
    <property type="term" value="F:monooxygenase activity"/>
    <property type="evidence" value="ECO:0007669"/>
    <property type="project" value="UniProtKB-KW"/>
</dbReference>
<dbReference type="PRINTS" id="PR00420">
    <property type="entry name" value="RNGMNOXGNASE"/>
</dbReference>
<evidence type="ECO:0000313" key="10">
    <source>
        <dbReference type="Proteomes" id="UP000293433"/>
    </source>
</evidence>
<evidence type="ECO:0000256" key="3">
    <source>
        <dbReference type="ARBA" id="ARBA00005349"/>
    </source>
</evidence>
<gene>
    <name evidence="9" type="ORF">EV685_1880</name>
</gene>
<sequence length="401" mass="42660">MNSTASRPLDVCIRGQGAVGSCLALALSRQGWQVGLAGLAGPAGPAETANGHTPRREPDVRAYALNAASMGLLRELRVWDALPAHAITAVDTMDVRGDDGGRLGFSAWTQSVDALAWIVDAAALDEALAQALHFAPHVQRLKADDARVQPTHAGAAFDPTRPLLAVCEGRDSATRDILGADWHKHGYGHQAIAARLVADVPHQGVARQWFRSPDILALLPFDRPEPTRSYALVWSLPDAMVAERLALDDAGFEAALNEASGGAAGTLRLAGPRVAWPLMLAQARRWCGPGWVLLGDAAHAVHPLAGQGLNLGLGDVRALVDVLVAARADTPWRAAGDERTLRRYVRQRQAPTRAMGTLTDGLLHLFAAPDAPLRSLRNAGMSAVDRLGPVKRWLTARALDA</sequence>
<keyword evidence="5" id="KW-0274">FAD</keyword>
<evidence type="ECO:0000256" key="1">
    <source>
        <dbReference type="ARBA" id="ARBA00001974"/>
    </source>
</evidence>
<dbReference type="EMBL" id="SGWV01000009">
    <property type="protein sequence ID" value="RZS54403.1"/>
    <property type="molecule type" value="Genomic_DNA"/>
</dbReference>